<dbReference type="Proteomes" id="UP000760860">
    <property type="component" value="Unassembled WGS sequence"/>
</dbReference>
<evidence type="ECO:0000313" key="14">
    <source>
        <dbReference type="EMBL" id="KAG3209016.1"/>
    </source>
</evidence>
<keyword evidence="4 8" id="KW-0732">Signal</keyword>
<dbReference type="PANTHER" id="PTHR24276:SF98">
    <property type="entry name" value="FI18310P1-RELATED"/>
    <property type="match status" value="1"/>
</dbReference>
<evidence type="ECO:0000313" key="16">
    <source>
        <dbReference type="Proteomes" id="UP000251314"/>
    </source>
</evidence>
<evidence type="ECO:0000256" key="1">
    <source>
        <dbReference type="ARBA" id="ARBA00004613"/>
    </source>
</evidence>
<dbReference type="InterPro" id="IPR001254">
    <property type="entry name" value="Trypsin_dom"/>
</dbReference>
<evidence type="ECO:0000256" key="4">
    <source>
        <dbReference type="ARBA" id="ARBA00022729"/>
    </source>
</evidence>
<dbReference type="CDD" id="cd00190">
    <property type="entry name" value="Tryp_SPc"/>
    <property type="match status" value="1"/>
</dbReference>
<dbReference type="EMBL" id="RCMI01001505">
    <property type="protein sequence ID" value="KAG2884318.1"/>
    <property type="molecule type" value="Genomic_DNA"/>
</dbReference>
<dbReference type="PANTHER" id="PTHR24276">
    <property type="entry name" value="POLYSERASE-RELATED"/>
    <property type="match status" value="1"/>
</dbReference>
<evidence type="ECO:0000313" key="12">
    <source>
        <dbReference type="EMBL" id="KAG2893141.1"/>
    </source>
</evidence>
<dbReference type="Proteomes" id="UP000251314">
    <property type="component" value="Unassembled WGS sequence"/>
</dbReference>
<dbReference type="EMBL" id="RCMK01001500">
    <property type="protein sequence ID" value="KAG2893141.1"/>
    <property type="molecule type" value="Genomic_DNA"/>
</dbReference>
<proteinExistence type="inferred from homology"/>
<dbReference type="Proteomes" id="UP000697107">
    <property type="component" value="Unassembled WGS sequence"/>
</dbReference>
<comment type="similarity">
    <text evidence="2">Belongs to the peptidase S1 family.</text>
</comment>
<reference evidence="10" key="2">
    <citation type="submission" date="2018-10" db="EMBL/GenBank/DDBJ databases">
        <title>Effector identification in a new, highly contiguous assembly of the strawberry crown rot pathogen Phytophthora cactorum.</title>
        <authorList>
            <person name="Armitage A.D."/>
            <person name="Nellist C.F."/>
            <person name="Bates H."/>
            <person name="Vickerstaff R.J."/>
            <person name="Harrison R.J."/>
        </authorList>
    </citation>
    <scope>NUCLEOTIDE SEQUENCE</scope>
    <source>
        <strain evidence="10">15-7</strain>
        <strain evidence="11">4032</strain>
        <strain evidence="12">4040</strain>
        <strain evidence="13">P415</strain>
        <strain evidence="14">P421</strain>
    </source>
</reference>
<dbReference type="PRINTS" id="PR00722">
    <property type="entry name" value="CHYMOTRYPSIN"/>
</dbReference>
<dbReference type="Pfam" id="PF00089">
    <property type="entry name" value="Trypsin"/>
    <property type="match status" value="1"/>
</dbReference>
<evidence type="ECO:0000256" key="7">
    <source>
        <dbReference type="ARBA" id="ARBA00023180"/>
    </source>
</evidence>
<dbReference type="OrthoDB" id="122635at2759"/>
<dbReference type="InterPro" id="IPR043504">
    <property type="entry name" value="Peptidase_S1_PA_chymotrypsin"/>
</dbReference>
<dbReference type="InterPro" id="IPR050430">
    <property type="entry name" value="Peptidase_S1"/>
</dbReference>
<gene>
    <name evidence="15" type="ORF">PC110_g14558</name>
    <name evidence="10" type="ORF">PC113_g20479</name>
    <name evidence="11" type="ORF">PC115_g21376</name>
    <name evidence="12" type="ORF">PC117_g23858</name>
    <name evidence="13" type="ORF">PC118_g21449</name>
    <name evidence="14" type="ORF">PC129_g19962</name>
</gene>
<keyword evidence="16" id="KW-1185">Reference proteome</keyword>
<dbReference type="STRING" id="29920.A0A329RXL2"/>
<evidence type="ECO:0000259" key="9">
    <source>
        <dbReference type="PROSITE" id="PS50240"/>
    </source>
</evidence>
<dbReference type="GO" id="GO:0005576">
    <property type="term" value="C:extracellular region"/>
    <property type="evidence" value="ECO:0007669"/>
    <property type="project" value="UniProtKB-SubCell"/>
</dbReference>
<feature type="signal peptide" evidence="8">
    <location>
        <begin position="1"/>
        <end position="17"/>
    </location>
</feature>
<evidence type="ECO:0000313" key="13">
    <source>
        <dbReference type="EMBL" id="KAG2962387.1"/>
    </source>
</evidence>
<evidence type="ECO:0000313" key="10">
    <source>
        <dbReference type="EMBL" id="KAG2833958.1"/>
    </source>
</evidence>
<protein>
    <recommendedName>
        <fullName evidence="9">Peptidase S1 domain-containing protein</fullName>
    </recommendedName>
</protein>
<evidence type="ECO:0000256" key="2">
    <source>
        <dbReference type="ARBA" id="ARBA00007664"/>
    </source>
</evidence>
<accession>A0A329RXL2</accession>
<dbReference type="InterPro" id="IPR009003">
    <property type="entry name" value="Peptidase_S1_PA"/>
</dbReference>
<keyword evidence="5" id="KW-0843">Virulence</keyword>
<name>A0A329RXL2_9STRA</name>
<dbReference type="PROSITE" id="PS50240">
    <property type="entry name" value="TRYPSIN_DOM"/>
    <property type="match status" value="1"/>
</dbReference>
<evidence type="ECO:0000313" key="11">
    <source>
        <dbReference type="EMBL" id="KAG2884318.1"/>
    </source>
</evidence>
<dbReference type="Proteomes" id="UP000735874">
    <property type="component" value="Unassembled WGS sequence"/>
</dbReference>
<reference evidence="15 16" key="1">
    <citation type="submission" date="2018-01" db="EMBL/GenBank/DDBJ databases">
        <title>Draft genome of the strawberry crown rot pathogen Phytophthora cactorum.</title>
        <authorList>
            <person name="Armitage A.D."/>
            <person name="Lysoe E."/>
            <person name="Nellist C.F."/>
            <person name="Harrison R.J."/>
            <person name="Brurberg M.B."/>
        </authorList>
    </citation>
    <scope>NUCLEOTIDE SEQUENCE [LARGE SCALE GENOMIC DNA]</scope>
    <source>
        <strain evidence="15 16">10300</strain>
    </source>
</reference>
<dbReference type="Gene3D" id="2.40.10.10">
    <property type="entry name" value="Trypsin-like serine proteases"/>
    <property type="match status" value="1"/>
</dbReference>
<dbReference type="PROSITE" id="PS00135">
    <property type="entry name" value="TRYPSIN_SER"/>
    <property type="match status" value="1"/>
</dbReference>
<dbReference type="GO" id="GO:0006508">
    <property type="term" value="P:proteolysis"/>
    <property type="evidence" value="ECO:0007669"/>
    <property type="project" value="InterPro"/>
</dbReference>
<dbReference type="EMBL" id="RCMG01001184">
    <property type="protein sequence ID" value="KAG2833958.1"/>
    <property type="molecule type" value="Genomic_DNA"/>
</dbReference>
<feature type="domain" description="Peptidase S1" evidence="9">
    <location>
        <begin position="54"/>
        <end position="275"/>
    </location>
</feature>
<dbReference type="InterPro" id="IPR001314">
    <property type="entry name" value="Peptidase_S1A"/>
</dbReference>
<evidence type="ECO:0000256" key="8">
    <source>
        <dbReference type="SAM" id="SignalP"/>
    </source>
</evidence>
<dbReference type="SUPFAM" id="SSF50494">
    <property type="entry name" value="Trypsin-like serine proteases"/>
    <property type="match status" value="1"/>
</dbReference>
<keyword evidence="7" id="KW-0325">Glycoprotein</keyword>
<dbReference type="VEuPathDB" id="FungiDB:PC110_g14558"/>
<dbReference type="GO" id="GO:0004252">
    <property type="term" value="F:serine-type endopeptidase activity"/>
    <property type="evidence" value="ECO:0007669"/>
    <property type="project" value="InterPro"/>
</dbReference>
<comment type="caution">
    <text evidence="15">The sequence shown here is derived from an EMBL/GenBank/DDBJ whole genome shotgun (WGS) entry which is preliminary data.</text>
</comment>
<evidence type="ECO:0000256" key="3">
    <source>
        <dbReference type="ARBA" id="ARBA00022525"/>
    </source>
</evidence>
<dbReference type="EMBL" id="RCMV01001348">
    <property type="protein sequence ID" value="KAG3209016.1"/>
    <property type="molecule type" value="Genomic_DNA"/>
</dbReference>
<organism evidence="15 16">
    <name type="scientific">Phytophthora cactorum</name>
    <dbReference type="NCBI Taxonomy" id="29920"/>
    <lineage>
        <taxon>Eukaryota</taxon>
        <taxon>Sar</taxon>
        <taxon>Stramenopiles</taxon>
        <taxon>Oomycota</taxon>
        <taxon>Peronosporomycetes</taxon>
        <taxon>Peronosporales</taxon>
        <taxon>Peronosporaceae</taxon>
        <taxon>Phytophthora</taxon>
    </lineage>
</organism>
<keyword evidence="6" id="KW-1015">Disulfide bond</keyword>
<dbReference type="Proteomes" id="UP000774804">
    <property type="component" value="Unassembled WGS sequence"/>
</dbReference>
<dbReference type="SMART" id="SM00020">
    <property type="entry name" value="Tryp_SPc"/>
    <property type="match status" value="1"/>
</dbReference>
<keyword evidence="3" id="KW-0964">Secreted</keyword>
<feature type="chain" id="PRO_5039985588" description="Peptidase S1 domain-containing protein" evidence="8">
    <location>
        <begin position="18"/>
        <end position="309"/>
    </location>
</feature>
<dbReference type="Proteomes" id="UP000736787">
    <property type="component" value="Unassembled WGS sequence"/>
</dbReference>
<dbReference type="EMBL" id="RCML01001466">
    <property type="protein sequence ID" value="KAG2962387.1"/>
    <property type="molecule type" value="Genomic_DNA"/>
</dbReference>
<dbReference type="AlphaFoldDB" id="A0A329RXL2"/>
<evidence type="ECO:0000256" key="6">
    <source>
        <dbReference type="ARBA" id="ARBA00023157"/>
    </source>
</evidence>
<evidence type="ECO:0000313" key="15">
    <source>
        <dbReference type="EMBL" id="RAW29079.1"/>
    </source>
</evidence>
<evidence type="ECO:0000256" key="5">
    <source>
        <dbReference type="ARBA" id="ARBA00023026"/>
    </source>
</evidence>
<dbReference type="EMBL" id="MJFZ01000450">
    <property type="protein sequence ID" value="RAW29079.1"/>
    <property type="molecule type" value="Genomic_DNA"/>
</dbReference>
<sequence>MKYTLFIALISIATALANRFSFSEFTSTLASSPTLDSSERNIITDVEFDEEERIYGGSNAKFLDYPYIVGLRASGPDDETFWGGTLMAPQYVLMAAYCLEWYLLDVYASLGTQRKAGRGSRKSEQIRVIEAFRHSLYYAKFLLYDVAILKLERPSVHQPARLCAADGSANKPGTVATVLGWGLVNNGTFGGTLQTVDVQIIPDVECDNYTINSNIMMCAGTERGKDACNGDSGGPLIANGALVGIVSGAPGECGDMPGLYARVARVHDYIKDILSGGSSVNVTEMLTQGGRFNNGIERRPVARSKICTQ</sequence>
<dbReference type="InterPro" id="IPR033116">
    <property type="entry name" value="TRYPSIN_SER"/>
</dbReference>
<comment type="subcellular location">
    <subcellularLocation>
        <location evidence="1">Secreted</location>
    </subcellularLocation>
</comment>